<dbReference type="InterPro" id="IPR029044">
    <property type="entry name" value="Nucleotide-diphossugar_trans"/>
</dbReference>
<dbReference type="PANTHER" id="PTHR48090">
    <property type="entry name" value="UNDECAPRENYL-PHOSPHATE 4-DEOXY-4-FORMAMIDO-L-ARABINOSE TRANSFERASE-RELATED"/>
    <property type="match status" value="1"/>
</dbReference>
<evidence type="ECO:0000259" key="1">
    <source>
        <dbReference type="Pfam" id="PF00535"/>
    </source>
</evidence>
<organism evidence="2 3">
    <name type="scientific">candidate division MSBL1 archaeon SCGC-AAA259I09</name>
    <dbReference type="NCBI Taxonomy" id="1698267"/>
    <lineage>
        <taxon>Archaea</taxon>
        <taxon>Methanobacteriati</taxon>
        <taxon>Methanobacteriota</taxon>
        <taxon>candidate division MSBL1</taxon>
    </lineage>
</organism>
<dbReference type="Proteomes" id="UP000070463">
    <property type="component" value="Unassembled WGS sequence"/>
</dbReference>
<proteinExistence type="predicted"/>
<dbReference type="EMBL" id="LHXR01000037">
    <property type="protein sequence ID" value="KXA97265.1"/>
    <property type="molecule type" value="Genomic_DNA"/>
</dbReference>
<dbReference type="InterPro" id="IPR001173">
    <property type="entry name" value="Glyco_trans_2-like"/>
</dbReference>
<sequence length="223" mass="24743">MTEDVWIVIPAFEEEQMIGSVIEGLKKEGYNQIIVVDDGSEDQTAETAKSHGAEVIQHKENYGLGASLRTGLKEAQSRDADFVITFDADGQHDPREIKKLLNALEEADFVVGNRKTGEMPLNKRLGNTALDLITYLFGGPFTDSQSGFRGFGPRALEKITIWSNRYSVSSEIITQLGEKDLRFKSVPIKGIFTEYSRASGTTIASGIRIFFDLLRAVVLHKIN</sequence>
<dbReference type="SUPFAM" id="SSF53448">
    <property type="entry name" value="Nucleotide-diphospho-sugar transferases"/>
    <property type="match status" value="1"/>
</dbReference>
<evidence type="ECO:0000313" key="2">
    <source>
        <dbReference type="EMBL" id="KXA97265.1"/>
    </source>
</evidence>
<name>A0A133USS2_9EURY</name>
<dbReference type="CDD" id="cd04179">
    <property type="entry name" value="DPM_DPG-synthase_like"/>
    <property type="match status" value="1"/>
</dbReference>
<gene>
    <name evidence="2" type="ORF">AKJ37_03340</name>
</gene>
<reference evidence="2 3" key="1">
    <citation type="journal article" date="2016" name="Sci. Rep.">
        <title>Metabolic traits of an uncultured archaeal lineage -MSBL1- from brine pools of the Red Sea.</title>
        <authorList>
            <person name="Mwirichia R."/>
            <person name="Alam I."/>
            <person name="Rashid M."/>
            <person name="Vinu M."/>
            <person name="Ba-Alawi W."/>
            <person name="Anthony Kamau A."/>
            <person name="Kamanda Ngugi D."/>
            <person name="Goker M."/>
            <person name="Klenk H.P."/>
            <person name="Bajic V."/>
            <person name="Stingl U."/>
        </authorList>
    </citation>
    <scope>NUCLEOTIDE SEQUENCE [LARGE SCALE GENOMIC DNA]</scope>
    <source>
        <strain evidence="2">SCGC-AAA259I09</strain>
    </source>
</reference>
<dbReference type="AlphaFoldDB" id="A0A133USS2"/>
<comment type="caution">
    <text evidence="2">The sequence shown here is derived from an EMBL/GenBank/DDBJ whole genome shotgun (WGS) entry which is preliminary data.</text>
</comment>
<keyword evidence="3" id="KW-1185">Reference proteome</keyword>
<dbReference type="PANTHER" id="PTHR48090:SF7">
    <property type="entry name" value="RFBJ PROTEIN"/>
    <property type="match status" value="1"/>
</dbReference>
<dbReference type="InterPro" id="IPR050256">
    <property type="entry name" value="Glycosyltransferase_2"/>
</dbReference>
<evidence type="ECO:0000313" key="3">
    <source>
        <dbReference type="Proteomes" id="UP000070463"/>
    </source>
</evidence>
<feature type="domain" description="Glycosyltransferase 2-like" evidence="1">
    <location>
        <begin position="7"/>
        <end position="124"/>
    </location>
</feature>
<dbReference type="Gene3D" id="3.90.550.10">
    <property type="entry name" value="Spore Coat Polysaccharide Biosynthesis Protein SpsA, Chain A"/>
    <property type="match status" value="1"/>
</dbReference>
<protein>
    <recommendedName>
        <fullName evidence="1">Glycosyltransferase 2-like domain-containing protein</fullName>
    </recommendedName>
</protein>
<accession>A0A133USS2</accession>
<dbReference type="Pfam" id="PF00535">
    <property type="entry name" value="Glycos_transf_2"/>
    <property type="match status" value="1"/>
</dbReference>